<dbReference type="GO" id="GO:0007165">
    <property type="term" value="P:signal transduction"/>
    <property type="evidence" value="ECO:0007669"/>
    <property type="project" value="UniProtKB-ARBA"/>
</dbReference>
<keyword evidence="2 5" id="KW-0812">Transmembrane</keyword>
<sequence length="458" mass="51844">MRESCMRHISGKQWSVNLLLVAFIIFCGGLIEIINFNQRSFIRDNLQTRAKEELSIIRAQLEAAILSDIYVANGLTSLIAINAHSQFEDWEKIAANILHEGRHLRVIGLAPDDVIRYTYPLSGNHKTIGLDYRTVPKQWATILKAREIQEIFIAGPVNLVQGGRGLVARIPIFTDPPDNQQYWGVCSVVIDLDSLLLSTGVERFTHRFNLAIRGVDSTGSEGEVFFGEQEVFTKAFAKQSVHFPYGGWEIAVAQKSDVLGQVPWYQVHIVRLLGYPILILLVAAFITIYRLYSIANERALHDELTQLPNRRYFMYTLDRYFEQAIKMDQSAGFVILNIDIDKFKSINDTYGHAAGDKVLIACAERVKSVLRSSDLVARIGGDEFLVLLSRVSDNDDIERISLKIKSALCNAPVIYEQHLINLHVSVGAAAFSPEFDNVDAMLKLADERMYQEKRQQYY</sequence>
<dbReference type="Gene3D" id="3.30.450.350">
    <property type="entry name" value="CHASE domain"/>
    <property type="match status" value="1"/>
</dbReference>
<evidence type="ECO:0000313" key="11">
    <source>
        <dbReference type="Proteomes" id="UP000078309"/>
    </source>
</evidence>
<proteinExistence type="predicted"/>
<dbReference type="NCBIfam" id="TIGR00254">
    <property type="entry name" value="GGDEF"/>
    <property type="match status" value="1"/>
</dbReference>
<evidence type="ECO:0000256" key="3">
    <source>
        <dbReference type="ARBA" id="ARBA00022989"/>
    </source>
</evidence>
<dbReference type="Pfam" id="PF00990">
    <property type="entry name" value="GGDEF"/>
    <property type="match status" value="1"/>
</dbReference>
<feature type="domain" description="GGDEF" evidence="7">
    <location>
        <begin position="331"/>
        <end position="458"/>
    </location>
</feature>
<dbReference type="InterPro" id="IPR043128">
    <property type="entry name" value="Rev_trsase/Diguanyl_cyclase"/>
</dbReference>
<dbReference type="Proteomes" id="UP000786185">
    <property type="component" value="Unassembled WGS sequence"/>
</dbReference>
<keyword evidence="4 5" id="KW-0472">Membrane</keyword>
<evidence type="ECO:0000313" key="12">
    <source>
        <dbReference type="Proteomes" id="UP000726136"/>
    </source>
</evidence>
<dbReference type="SUPFAM" id="SSF55073">
    <property type="entry name" value="Nucleotide cyclase"/>
    <property type="match status" value="1"/>
</dbReference>
<dbReference type="EMBL" id="JAHGUI010000020">
    <property type="protein sequence ID" value="MBT2918362.1"/>
    <property type="molecule type" value="Genomic_DNA"/>
</dbReference>
<reference evidence="10 11" key="1">
    <citation type="journal article" date="2017" name="J. Fish Dis.">
        <title>Comparative assessment of Vibrio virulence in marine fish larvae.</title>
        <authorList>
            <person name="Ronneseth A."/>
            <person name="Castillo D."/>
            <person name="D'Alvise P."/>
            <person name="Tonnesen O."/>
            <person name="Haugland G."/>
            <person name="Grotkjaer T."/>
            <person name="Engell-Sorensen K."/>
            <person name="Norremark L."/>
            <person name="Bergh O."/>
            <person name="Wergeland H.I."/>
            <person name="Gram L."/>
        </authorList>
    </citation>
    <scope>NUCLEOTIDE SEQUENCE [LARGE SCALE GENOMIC DNA]</scope>
    <source>
        <strain evidence="10 11">90-11-286</strain>
    </source>
</reference>
<feature type="domain" description="CHASE" evidence="6">
    <location>
        <begin position="114"/>
        <end position="251"/>
    </location>
</feature>
<evidence type="ECO:0000313" key="10">
    <source>
        <dbReference type="EMBL" id="MBT2918362.1"/>
    </source>
</evidence>
<comment type="subcellular location">
    <subcellularLocation>
        <location evidence="1">Membrane</location>
    </subcellularLocation>
</comment>
<dbReference type="SMART" id="SM01079">
    <property type="entry name" value="CHASE"/>
    <property type="match status" value="1"/>
</dbReference>
<reference evidence="10" key="3">
    <citation type="submission" date="2021-05" db="EMBL/GenBank/DDBJ databases">
        <authorList>
            <person name="Kalatzis P.G."/>
            <person name="Castillo D."/>
            <person name="D'Alvise P."/>
            <person name="Middelboe M."/>
            <person name="Gram L."/>
        </authorList>
    </citation>
    <scope>NUCLEOTIDE SEQUENCE</scope>
    <source>
        <strain evidence="10">90-11-286</strain>
    </source>
</reference>
<feature type="transmembrane region" description="Helical" evidence="5">
    <location>
        <begin position="272"/>
        <end position="292"/>
    </location>
</feature>
<dbReference type="AlphaFoldDB" id="A0A241PAB2"/>
<dbReference type="GO" id="GO:0016020">
    <property type="term" value="C:membrane"/>
    <property type="evidence" value="ECO:0007669"/>
    <property type="project" value="UniProtKB-SubCell"/>
</dbReference>
<name>A0A241PAB2_VIBAN</name>
<evidence type="ECO:0000259" key="7">
    <source>
        <dbReference type="PROSITE" id="PS50887"/>
    </source>
</evidence>
<dbReference type="Gene3D" id="3.30.70.270">
    <property type="match status" value="1"/>
</dbReference>
<organism evidence="9 13">
    <name type="scientific">Vibrio anguillarum</name>
    <name type="common">Listonella anguillarum</name>
    <dbReference type="NCBI Taxonomy" id="55601"/>
    <lineage>
        <taxon>Bacteria</taxon>
        <taxon>Pseudomonadati</taxon>
        <taxon>Pseudomonadota</taxon>
        <taxon>Gammaproteobacteria</taxon>
        <taxon>Vibrionales</taxon>
        <taxon>Vibrionaceae</taxon>
        <taxon>Vibrio</taxon>
    </lineage>
</organism>
<gene>
    <name evidence="8" type="ORF">EAY46_11535</name>
    <name evidence="9" type="ORF">ERJ77_09655</name>
    <name evidence="10" type="ORF">PL14_06660</name>
</gene>
<feature type="transmembrane region" description="Helical" evidence="5">
    <location>
        <begin position="16"/>
        <end position="36"/>
    </location>
</feature>
<evidence type="ECO:0000256" key="2">
    <source>
        <dbReference type="ARBA" id="ARBA00022692"/>
    </source>
</evidence>
<evidence type="ECO:0000259" key="6">
    <source>
        <dbReference type="PROSITE" id="PS50839"/>
    </source>
</evidence>
<evidence type="ECO:0000256" key="4">
    <source>
        <dbReference type="ARBA" id="ARBA00023136"/>
    </source>
</evidence>
<dbReference type="InterPro" id="IPR000160">
    <property type="entry name" value="GGDEF_dom"/>
</dbReference>
<dbReference type="CDD" id="cd01949">
    <property type="entry name" value="GGDEF"/>
    <property type="match status" value="1"/>
</dbReference>
<dbReference type="PROSITE" id="PS50887">
    <property type="entry name" value="GGDEF"/>
    <property type="match status" value="1"/>
</dbReference>
<dbReference type="InterPro" id="IPR006189">
    <property type="entry name" value="CHASE_dom"/>
</dbReference>
<evidence type="ECO:0000256" key="5">
    <source>
        <dbReference type="SAM" id="Phobius"/>
    </source>
</evidence>
<dbReference type="GeneID" id="83858288"/>
<comment type="caution">
    <text evidence="9">The sequence shown here is derived from an EMBL/GenBank/DDBJ whole genome shotgun (WGS) entry which is preliminary data.</text>
</comment>
<dbReference type="Proteomes" id="UP000078309">
    <property type="component" value="Unassembled WGS sequence"/>
</dbReference>
<dbReference type="OrthoDB" id="9812260at2"/>
<dbReference type="Pfam" id="PF03924">
    <property type="entry name" value="CHASE"/>
    <property type="match status" value="1"/>
</dbReference>
<dbReference type="SMART" id="SM00267">
    <property type="entry name" value="GGDEF"/>
    <property type="match status" value="1"/>
</dbReference>
<dbReference type="InterPro" id="IPR052163">
    <property type="entry name" value="DGC-Regulatory_Protein"/>
</dbReference>
<evidence type="ECO:0000256" key="1">
    <source>
        <dbReference type="ARBA" id="ARBA00004370"/>
    </source>
</evidence>
<reference evidence="9 12" key="2">
    <citation type="journal article" date="2021" name="PeerJ">
        <title>Analysis of 44 Vibrio anguillarum genomes reveals high genetic diversity.</title>
        <authorList>
            <person name="Hansen M.J."/>
            <person name="Dalsgaard I."/>
        </authorList>
    </citation>
    <scope>NUCLEOTIDE SEQUENCE</scope>
    <source>
        <strain evidence="8 12">040915-1/1B</strain>
        <strain evidence="9">850617-1/1</strain>
    </source>
</reference>
<dbReference type="Proteomes" id="UP000726136">
    <property type="component" value="Unassembled WGS sequence"/>
</dbReference>
<evidence type="ECO:0000313" key="13">
    <source>
        <dbReference type="Proteomes" id="UP000786185"/>
    </source>
</evidence>
<dbReference type="RefSeq" id="WP_017045991.1">
    <property type="nucleotide sequence ID" value="NZ_CP011465.1"/>
</dbReference>
<dbReference type="EMBL" id="SCLC01000006">
    <property type="protein sequence ID" value="MBF4434777.1"/>
    <property type="molecule type" value="Genomic_DNA"/>
</dbReference>
<accession>A0A241PAB2</accession>
<dbReference type="EMBL" id="RDPI01000011">
    <property type="protein sequence ID" value="MBF4373707.1"/>
    <property type="molecule type" value="Genomic_DNA"/>
</dbReference>
<keyword evidence="12" id="KW-1185">Reference proteome</keyword>
<dbReference type="PANTHER" id="PTHR46663">
    <property type="entry name" value="DIGUANYLATE CYCLASE DGCT-RELATED"/>
    <property type="match status" value="1"/>
</dbReference>
<dbReference type="InterPro" id="IPR029787">
    <property type="entry name" value="Nucleotide_cyclase"/>
</dbReference>
<dbReference type="PANTHER" id="PTHR46663:SF2">
    <property type="entry name" value="GGDEF DOMAIN-CONTAINING PROTEIN"/>
    <property type="match status" value="1"/>
</dbReference>
<dbReference type="InterPro" id="IPR042240">
    <property type="entry name" value="CHASE_sf"/>
</dbReference>
<evidence type="ECO:0000313" key="9">
    <source>
        <dbReference type="EMBL" id="MBF4434777.1"/>
    </source>
</evidence>
<protein>
    <submittedName>
        <fullName evidence="9">Sensor domain-containing diguanylate cyclase</fullName>
    </submittedName>
</protein>
<evidence type="ECO:0000313" key="8">
    <source>
        <dbReference type="EMBL" id="MBF4373707.1"/>
    </source>
</evidence>
<keyword evidence="3 5" id="KW-1133">Transmembrane helix</keyword>
<dbReference type="GO" id="GO:0003824">
    <property type="term" value="F:catalytic activity"/>
    <property type="evidence" value="ECO:0007669"/>
    <property type="project" value="UniProtKB-ARBA"/>
</dbReference>
<dbReference type="PROSITE" id="PS50839">
    <property type="entry name" value="CHASE"/>
    <property type="match status" value="1"/>
</dbReference>